<dbReference type="Pfam" id="PF11059">
    <property type="entry name" value="DUF2860"/>
    <property type="match status" value="1"/>
</dbReference>
<dbReference type="EMBL" id="SMGG01000003">
    <property type="protein sequence ID" value="TCK62017.1"/>
    <property type="molecule type" value="Genomic_DNA"/>
</dbReference>
<feature type="chain" id="PRO_5020787231" evidence="1">
    <location>
        <begin position="19"/>
        <end position="303"/>
    </location>
</feature>
<keyword evidence="3" id="KW-1185">Reference proteome</keyword>
<feature type="signal peptide" evidence="1">
    <location>
        <begin position="1"/>
        <end position="18"/>
    </location>
</feature>
<dbReference type="RefSeq" id="WP_132871753.1">
    <property type="nucleotide sequence ID" value="NZ_SMGG01000003.1"/>
</dbReference>
<evidence type="ECO:0000313" key="3">
    <source>
        <dbReference type="Proteomes" id="UP000294614"/>
    </source>
</evidence>
<sequence length="303" mass="33334">MRVTALLICLLVSFSAFAEDKISGYITGGIFVINSDDKLMVDGDGDKSDFDSLTKIGAMISGEINYALNDRTKIHFGAPRTEIVPKLELGVTSKFMNKTEADVSLLISPIENEWENPYVYDRSKSKAESYGLKIKLKNIGGSGFFAESAAVHRNVADDKAKAAHSSLGRNGYDYELKAGYTLKKGKIFTDFFAKYSRGDRSGSAESFDGFGGGVKVTTLTHDGDFLIFLLSADRVDFDSANPYFEETRKETDYSAMLLYTLNNPFGFKDKFLTFAGGYSAREANTEFFDAETYFAAIGAGLNF</sequence>
<dbReference type="InterPro" id="IPR016896">
    <property type="entry name" value="DUF2860"/>
</dbReference>
<proteinExistence type="predicted"/>
<accession>A0A4R1KD49</accession>
<comment type="caution">
    <text evidence="2">The sequence shown here is derived from an EMBL/GenBank/DDBJ whole genome shotgun (WGS) entry which is preliminary data.</text>
</comment>
<protein>
    <submittedName>
        <fullName evidence="2">Uncharacterized protein DUF2860</fullName>
    </submittedName>
</protein>
<dbReference type="Proteomes" id="UP000294614">
    <property type="component" value="Unassembled WGS sequence"/>
</dbReference>
<dbReference type="OrthoDB" id="6199337at2"/>
<gene>
    <name evidence="2" type="ORF">C8D98_0526</name>
</gene>
<evidence type="ECO:0000313" key="2">
    <source>
        <dbReference type="EMBL" id="TCK62017.1"/>
    </source>
</evidence>
<reference evidence="2 3" key="1">
    <citation type="submission" date="2019-03" db="EMBL/GenBank/DDBJ databases">
        <title>Genomic Encyclopedia of Type Strains, Phase IV (KMG-IV): sequencing the most valuable type-strain genomes for metagenomic binning, comparative biology and taxonomic classification.</title>
        <authorList>
            <person name="Goeker M."/>
        </authorList>
    </citation>
    <scope>NUCLEOTIDE SEQUENCE [LARGE SCALE GENOMIC DNA]</scope>
    <source>
        <strain evidence="2 3">DSM 24984</strain>
    </source>
</reference>
<keyword evidence="1" id="KW-0732">Signal</keyword>
<name>A0A4R1KD49_9BACT</name>
<dbReference type="PIRSF" id="PIRSF028696">
    <property type="entry name" value="UCP028696"/>
    <property type="match status" value="1"/>
</dbReference>
<dbReference type="AlphaFoldDB" id="A0A4R1KD49"/>
<evidence type="ECO:0000256" key="1">
    <source>
        <dbReference type="SAM" id="SignalP"/>
    </source>
</evidence>
<organism evidence="2 3">
    <name type="scientific">Seleniivibrio woodruffii</name>
    <dbReference type="NCBI Taxonomy" id="1078050"/>
    <lineage>
        <taxon>Bacteria</taxon>
        <taxon>Pseudomonadati</taxon>
        <taxon>Deferribacterota</taxon>
        <taxon>Deferribacteres</taxon>
        <taxon>Deferribacterales</taxon>
        <taxon>Geovibrionaceae</taxon>
        <taxon>Seleniivibrio</taxon>
    </lineage>
</organism>